<dbReference type="GO" id="GO:0006508">
    <property type="term" value="P:proteolysis"/>
    <property type="evidence" value="ECO:0007669"/>
    <property type="project" value="UniProtKB-KW"/>
</dbReference>
<dbReference type="AlphaFoldDB" id="A0A8A7KFL7"/>
<dbReference type="SUPFAM" id="SSF50156">
    <property type="entry name" value="PDZ domain-like"/>
    <property type="match status" value="1"/>
</dbReference>
<dbReference type="Gene3D" id="2.40.10.10">
    <property type="entry name" value="Trypsin-like serine proteases"/>
    <property type="match status" value="2"/>
</dbReference>
<dbReference type="PROSITE" id="PS50106">
    <property type="entry name" value="PDZ"/>
    <property type="match status" value="1"/>
</dbReference>
<evidence type="ECO:0000256" key="2">
    <source>
        <dbReference type="ARBA" id="ARBA00022670"/>
    </source>
</evidence>
<proteinExistence type="inferred from homology"/>
<dbReference type="InterPro" id="IPR051201">
    <property type="entry name" value="Chloro_Bact_Ser_Proteases"/>
</dbReference>
<dbReference type="SUPFAM" id="SSF50494">
    <property type="entry name" value="Trypsin-like serine proteases"/>
    <property type="match status" value="1"/>
</dbReference>
<comment type="similarity">
    <text evidence="1">Belongs to the peptidase S1C family.</text>
</comment>
<keyword evidence="2 5" id="KW-0645">Protease</keyword>
<dbReference type="PANTHER" id="PTHR43343:SF3">
    <property type="entry name" value="PROTEASE DO-LIKE 8, CHLOROPLASTIC"/>
    <property type="match status" value="1"/>
</dbReference>
<keyword evidence="6" id="KW-1185">Reference proteome</keyword>
<evidence type="ECO:0000259" key="4">
    <source>
        <dbReference type="PROSITE" id="PS50106"/>
    </source>
</evidence>
<dbReference type="Gene3D" id="2.30.42.10">
    <property type="match status" value="1"/>
</dbReference>
<evidence type="ECO:0000313" key="5">
    <source>
        <dbReference type="EMBL" id="QTM00081.1"/>
    </source>
</evidence>
<keyword evidence="3" id="KW-0378">Hydrolase</keyword>
<protein>
    <submittedName>
        <fullName evidence="5">Trypsin-like serine protease</fullName>
    </submittedName>
</protein>
<feature type="domain" description="PDZ" evidence="4">
    <location>
        <begin position="268"/>
        <end position="360"/>
    </location>
</feature>
<dbReference type="PRINTS" id="PR00834">
    <property type="entry name" value="PROTEASES2C"/>
</dbReference>
<dbReference type="Pfam" id="PF13180">
    <property type="entry name" value="PDZ_2"/>
    <property type="match status" value="1"/>
</dbReference>
<dbReference type="InterPro" id="IPR036034">
    <property type="entry name" value="PDZ_sf"/>
</dbReference>
<reference evidence="5" key="1">
    <citation type="submission" date="2019-12" db="EMBL/GenBank/DDBJ databases">
        <authorList>
            <person name="zhang j."/>
            <person name="sun C.M."/>
        </authorList>
    </citation>
    <scope>NUCLEOTIDE SEQUENCE</scope>
    <source>
        <strain evidence="5">NS-1</strain>
    </source>
</reference>
<dbReference type="SMART" id="SM00228">
    <property type="entry name" value="PDZ"/>
    <property type="match status" value="1"/>
</dbReference>
<dbReference type="Proteomes" id="UP000665020">
    <property type="component" value="Chromosome"/>
</dbReference>
<evidence type="ECO:0000256" key="3">
    <source>
        <dbReference type="ARBA" id="ARBA00022801"/>
    </source>
</evidence>
<dbReference type="KEGG" id="ifn:GM661_16040"/>
<dbReference type="InterPro" id="IPR043504">
    <property type="entry name" value="Peptidase_S1_PA_chymotrypsin"/>
</dbReference>
<evidence type="ECO:0000256" key="1">
    <source>
        <dbReference type="ARBA" id="ARBA00010541"/>
    </source>
</evidence>
<evidence type="ECO:0000313" key="6">
    <source>
        <dbReference type="Proteomes" id="UP000665020"/>
    </source>
</evidence>
<organism evidence="5 6">
    <name type="scientific">Iocasia fonsfrigidae</name>
    <dbReference type="NCBI Taxonomy" id="2682810"/>
    <lineage>
        <taxon>Bacteria</taxon>
        <taxon>Bacillati</taxon>
        <taxon>Bacillota</taxon>
        <taxon>Clostridia</taxon>
        <taxon>Halanaerobiales</taxon>
        <taxon>Halanaerobiaceae</taxon>
        <taxon>Iocasia</taxon>
    </lineage>
</organism>
<dbReference type="InterPro" id="IPR001940">
    <property type="entry name" value="Peptidase_S1C"/>
</dbReference>
<gene>
    <name evidence="5" type="ORF">GM661_16040</name>
</gene>
<dbReference type="InterPro" id="IPR001478">
    <property type="entry name" value="PDZ"/>
</dbReference>
<accession>A0A8A7KFL7</accession>
<dbReference type="GO" id="GO:0004252">
    <property type="term" value="F:serine-type endopeptidase activity"/>
    <property type="evidence" value="ECO:0007669"/>
    <property type="project" value="InterPro"/>
</dbReference>
<dbReference type="Pfam" id="PF13365">
    <property type="entry name" value="Trypsin_2"/>
    <property type="match status" value="1"/>
</dbReference>
<dbReference type="InterPro" id="IPR009003">
    <property type="entry name" value="Peptidase_S1_PA"/>
</dbReference>
<dbReference type="EMBL" id="CP046640">
    <property type="protein sequence ID" value="QTM00081.1"/>
    <property type="molecule type" value="Genomic_DNA"/>
</dbReference>
<name>A0A8A7KFL7_9FIRM</name>
<dbReference type="PANTHER" id="PTHR43343">
    <property type="entry name" value="PEPTIDASE S12"/>
    <property type="match status" value="1"/>
</dbReference>
<sequence length="376" mass="40886">MIGVVAGSTDKVTPFSKANEASPGDADNAEKIVITESNVFADIAEQIDPGVVLITSEVEVQGSQENPFFNDPFFKYFFGNQFDIPESQPRTQEGFGSGFIVSQDGYIVTNEHVIHNANSIEVTIKGFEEPVPAEVVWSEVNTDLAVLKVNVKEDLHAVKLGDSDKIRPGDWAIAIGNPFGFEHTVTTGVVSALGRPITIPSSDGEQRSYPNLIQTDAAINPGNSGGPLLALNGKVIGINTAVSTQGQGIGFAIPINEVKGIVNDLKVKGEIIQPWLGIYYSQLDSKFKEQYKKYYNIKELNGVIIAKVYDDSPADEAGLLANDIITRIDETEIKELTDVKKIIEKKNIGDSIRIDIIRNGNSKILFARIAKRPGKL</sequence>